<gene>
    <name evidence="1" type="ORF">AVDCRST_MAG76-1757</name>
</gene>
<name>A0A6J4I3V2_9ACTN</name>
<sequence>MASPQSFGLHVLAFDDALRARELLLACVRMQRDGTIGLTDAVFVHREADTGKVRVEQTLDPTPGATAAEGAFMGVLLGTLLLGPIGGLAVGAVAAGGGALAAKLIDLGVPESFLDDVKAAVPPGATALVLQTSKLDPGEWQEELSRFPDARPLSVDLPADAEARLSQGFTPHDDVEVVPRTGA</sequence>
<accession>A0A6J4I3V2</accession>
<proteinExistence type="predicted"/>
<reference evidence="1" key="1">
    <citation type="submission" date="2020-02" db="EMBL/GenBank/DDBJ databases">
        <authorList>
            <person name="Meier V. D."/>
        </authorList>
    </citation>
    <scope>NUCLEOTIDE SEQUENCE</scope>
    <source>
        <strain evidence="1">AVDCRST_MAG76</strain>
    </source>
</reference>
<dbReference type="InterPro" id="IPR009200">
    <property type="entry name" value="DUF1269_membrane"/>
</dbReference>
<organism evidence="1">
    <name type="scientific">uncultured Acidimicrobiales bacterium</name>
    <dbReference type="NCBI Taxonomy" id="310071"/>
    <lineage>
        <taxon>Bacteria</taxon>
        <taxon>Bacillati</taxon>
        <taxon>Actinomycetota</taxon>
        <taxon>Acidimicrobiia</taxon>
        <taxon>Acidimicrobiales</taxon>
        <taxon>environmental samples</taxon>
    </lineage>
</organism>
<dbReference type="EMBL" id="CADCSZ010000106">
    <property type="protein sequence ID" value="CAA9240799.1"/>
    <property type="molecule type" value="Genomic_DNA"/>
</dbReference>
<evidence type="ECO:0000313" key="1">
    <source>
        <dbReference type="EMBL" id="CAA9240799.1"/>
    </source>
</evidence>
<protein>
    <recommendedName>
        <fullName evidence="2">DUF1269 domain-containing protein</fullName>
    </recommendedName>
</protein>
<evidence type="ECO:0008006" key="2">
    <source>
        <dbReference type="Google" id="ProtNLM"/>
    </source>
</evidence>
<dbReference type="Pfam" id="PF06897">
    <property type="entry name" value="DUF1269"/>
    <property type="match status" value="1"/>
</dbReference>
<dbReference type="AlphaFoldDB" id="A0A6J4I3V2"/>